<evidence type="ECO:0000256" key="3">
    <source>
        <dbReference type="SAM" id="MobiDB-lite"/>
    </source>
</evidence>
<dbReference type="EMBL" id="LNZH02000149">
    <property type="protein sequence ID" value="OCB89761.1"/>
    <property type="molecule type" value="Genomic_DNA"/>
</dbReference>
<dbReference type="Proteomes" id="UP000757232">
    <property type="component" value="Unassembled WGS sequence"/>
</dbReference>
<evidence type="ECO:0000313" key="5">
    <source>
        <dbReference type="Proteomes" id="UP000757232"/>
    </source>
</evidence>
<keyword evidence="2" id="KW-0813">Transport</keyword>
<name>A0A9Q5NAF7_SANBA</name>
<dbReference type="AlphaFoldDB" id="A0A9Q5NAF7"/>
<accession>A0A9Q5NAF7</accession>
<organism evidence="4 5">
    <name type="scientific">Sanghuangporus baumii</name>
    <name type="common">Phellinus baumii</name>
    <dbReference type="NCBI Taxonomy" id="108892"/>
    <lineage>
        <taxon>Eukaryota</taxon>
        <taxon>Fungi</taxon>
        <taxon>Dikarya</taxon>
        <taxon>Basidiomycota</taxon>
        <taxon>Agaricomycotina</taxon>
        <taxon>Agaricomycetes</taxon>
        <taxon>Hymenochaetales</taxon>
        <taxon>Hymenochaetaceae</taxon>
        <taxon>Sanghuangporus</taxon>
    </lineage>
</organism>
<keyword evidence="5" id="KW-1185">Reference proteome</keyword>
<dbReference type="PANTHER" id="PTHR13261">
    <property type="entry name" value="BRCA2 AND CDKN1A INTERACTING PROTEIN"/>
    <property type="match status" value="1"/>
</dbReference>
<dbReference type="OrthoDB" id="27543at2759"/>
<evidence type="ECO:0000256" key="2">
    <source>
        <dbReference type="PIRNR" id="PIRNR028983"/>
    </source>
</evidence>
<feature type="region of interest" description="Disordered" evidence="3">
    <location>
        <begin position="1"/>
        <end position="24"/>
    </location>
</feature>
<dbReference type="Pfam" id="PF13862">
    <property type="entry name" value="BCCIP"/>
    <property type="match status" value="1"/>
</dbReference>
<evidence type="ECO:0000313" key="4">
    <source>
        <dbReference type="EMBL" id="OCB89761.1"/>
    </source>
</evidence>
<comment type="similarity">
    <text evidence="1 2">Belongs to the BCP1 family.</text>
</comment>
<proteinExistence type="inferred from homology"/>
<dbReference type="InterPro" id="IPR025602">
    <property type="entry name" value="BCP1_family"/>
</dbReference>
<comment type="subcellular location">
    <subcellularLocation>
        <location evidence="2">Nucleus</location>
    </subcellularLocation>
</comment>
<dbReference type="PANTHER" id="PTHR13261:SF0">
    <property type="entry name" value="BRCA2 AND CDKN1A-INTERACTING PROTEIN"/>
    <property type="match status" value="1"/>
</dbReference>
<dbReference type="GO" id="GO:0005634">
    <property type="term" value="C:nucleus"/>
    <property type="evidence" value="ECO:0007669"/>
    <property type="project" value="UniProtKB-SubCell"/>
</dbReference>
<dbReference type="PIRSF" id="PIRSF028983">
    <property type="entry name" value="BCP1"/>
    <property type="match status" value="1"/>
</dbReference>
<sequence>MSKRKQSKTNNGPDSDSDSDGGSTSDVSLVNVDFDFFDPNPNVDFVALKRLLSQLFQADSELFHLNELAELILSQPLVGTTVKTDGIEGDPYAYLTVLNMHVHQNHPSIKALIQYVLQKSGSEPLLHVTLRSLLGPEGLRPEKHVGFVFSERLVNMPVQVIPPMYRMLMDEIKWAVDDNESYRFTHYLFLTRTYQLTPQQAAELQQTESARPTKKRKGKLAMQASADRAANANANGSASERATYSFHPEDEYIQKHASHTLDYALTSSTHSGSRDGEDAFGLDVGGRMMLVPAENLRSMVEEMSAAFVVPESMQVQT</sequence>
<comment type="caution">
    <text evidence="4">The sequence shown here is derived from an EMBL/GenBank/DDBJ whole genome shotgun (WGS) entry which is preliminary data.</text>
</comment>
<dbReference type="GO" id="GO:0015031">
    <property type="term" value="P:protein transport"/>
    <property type="evidence" value="ECO:0007669"/>
    <property type="project" value="UniProtKB-KW"/>
</dbReference>
<comment type="function">
    <text evidence="2">Involved in nuclear export, actin cytoskeleton organization and vesicular transport.</text>
</comment>
<keyword evidence="2" id="KW-0539">Nucleus</keyword>
<evidence type="ECO:0000256" key="1">
    <source>
        <dbReference type="ARBA" id="ARBA00006781"/>
    </source>
</evidence>
<gene>
    <name evidence="4" type="ORF">A7U60_g3021</name>
</gene>
<reference evidence="4" key="1">
    <citation type="submission" date="2016-06" db="EMBL/GenBank/DDBJ databases">
        <title>Draft Genome sequence of the fungus Inonotus baumii.</title>
        <authorList>
            <person name="Zhu H."/>
            <person name="Lin W."/>
        </authorList>
    </citation>
    <scope>NUCLEOTIDE SEQUENCE</scope>
    <source>
        <strain evidence="4">821</strain>
    </source>
</reference>
<protein>
    <recommendedName>
        <fullName evidence="2">Protein BCP1</fullName>
    </recommendedName>
</protein>
<keyword evidence="2" id="KW-0653">Protein transport</keyword>